<protein>
    <submittedName>
        <fullName evidence="2">2-iminobutanoate/2-iminopropanoate deaminase</fullName>
    </submittedName>
</protein>
<dbReference type="Proteomes" id="UP000184096">
    <property type="component" value="Chromosome I"/>
</dbReference>
<dbReference type="Gene3D" id="3.30.1330.40">
    <property type="entry name" value="RutC-like"/>
    <property type="match status" value="1"/>
</dbReference>
<accession>A0A1M7ULN1</accession>
<dbReference type="AlphaFoldDB" id="A0A1M7ULN1"/>
<organism evidence="2 3">
    <name type="scientific">Bradyrhizobium erythrophlei</name>
    <dbReference type="NCBI Taxonomy" id="1437360"/>
    <lineage>
        <taxon>Bacteria</taxon>
        <taxon>Pseudomonadati</taxon>
        <taxon>Pseudomonadota</taxon>
        <taxon>Alphaproteobacteria</taxon>
        <taxon>Hyphomicrobiales</taxon>
        <taxon>Nitrobacteraceae</taxon>
        <taxon>Bradyrhizobium</taxon>
    </lineage>
</organism>
<dbReference type="Pfam" id="PF01042">
    <property type="entry name" value="Ribonuc_L-PSP"/>
    <property type="match status" value="1"/>
</dbReference>
<dbReference type="PANTHER" id="PTHR11803">
    <property type="entry name" value="2-IMINOBUTANOATE/2-IMINOPROPANOATE DEAMINASE RIDA"/>
    <property type="match status" value="1"/>
</dbReference>
<evidence type="ECO:0000313" key="3">
    <source>
        <dbReference type="Proteomes" id="UP000184096"/>
    </source>
</evidence>
<dbReference type="GO" id="GO:0019239">
    <property type="term" value="F:deaminase activity"/>
    <property type="evidence" value="ECO:0007669"/>
    <property type="project" value="TreeGrafter"/>
</dbReference>
<dbReference type="EMBL" id="LT670849">
    <property type="protein sequence ID" value="SHN83850.1"/>
    <property type="molecule type" value="Genomic_DNA"/>
</dbReference>
<dbReference type="SUPFAM" id="SSF55298">
    <property type="entry name" value="YjgF-like"/>
    <property type="match status" value="1"/>
</dbReference>
<keyword evidence="3" id="KW-1185">Reference proteome</keyword>
<sequence>MPQSHRARRQEFRIEELAAPLSHYTDAVRFGDILFVSGLTAHNGEGKLVGGADAAAQTRQILANLKLVLDVAGATMADVLKVTVFLTDINDRAAINPVRQEFFGAAKPASTLIEVSKLALPEMKVEIEAVVGLPAAQ</sequence>
<evidence type="ECO:0000313" key="2">
    <source>
        <dbReference type="EMBL" id="SHN83850.1"/>
    </source>
</evidence>
<dbReference type="OrthoDB" id="9808943at2"/>
<gene>
    <name evidence="2" type="ORF">SAMN05444170_5679</name>
</gene>
<dbReference type="CDD" id="cd00448">
    <property type="entry name" value="YjgF_YER057c_UK114_family"/>
    <property type="match status" value="1"/>
</dbReference>
<dbReference type="InterPro" id="IPR006175">
    <property type="entry name" value="YjgF/YER057c/UK114"/>
</dbReference>
<reference evidence="3" key="1">
    <citation type="submission" date="2016-11" db="EMBL/GenBank/DDBJ databases">
        <authorList>
            <person name="Varghese N."/>
            <person name="Submissions S."/>
        </authorList>
    </citation>
    <scope>NUCLEOTIDE SEQUENCE [LARGE SCALE GENOMIC DNA]</scope>
    <source>
        <strain evidence="3">GAS401</strain>
    </source>
</reference>
<name>A0A1M7ULN1_9BRAD</name>
<dbReference type="GO" id="GO:0005829">
    <property type="term" value="C:cytosol"/>
    <property type="evidence" value="ECO:0007669"/>
    <property type="project" value="TreeGrafter"/>
</dbReference>
<comment type="similarity">
    <text evidence="1">Belongs to the RutC family.</text>
</comment>
<dbReference type="InterPro" id="IPR035959">
    <property type="entry name" value="RutC-like_sf"/>
</dbReference>
<proteinExistence type="inferred from homology"/>
<dbReference type="RefSeq" id="WP_072822956.1">
    <property type="nucleotide sequence ID" value="NZ_LT670849.1"/>
</dbReference>
<evidence type="ECO:0000256" key="1">
    <source>
        <dbReference type="ARBA" id="ARBA00010552"/>
    </source>
</evidence>
<dbReference type="PANTHER" id="PTHR11803:SF58">
    <property type="entry name" value="PROTEIN HMF1-RELATED"/>
    <property type="match status" value="1"/>
</dbReference>